<comment type="caution">
    <text evidence="2">The sequence shown here is derived from an EMBL/GenBank/DDBJ whole genome shotgun (WGS) entry which is preliminary data.</text>
</comment>
<dbReference type="Gene3D" id="3.60.10.10">
    <property type="entry name" value="Endonuclease/exonuclease/phosphatase"/>
    <property type="match status" value="1"/>
</dbReference>
<dbReference type="InterPro" id="IPR036691">
    <property type="entry name" value="Endo/exonu/phosph_ase_sf"/>
</dbReference>
<dbReference type="Proteomes" id="UP000663891">
    <property type="component" value="Unassembled WGS sequence"/>
</dbReference>
<dbReference type="AlphaFoldDB" id="A0A819JGN8"/>
<protein>
    <recommendedName>
        <fullName evidence="4">Endonuclease/exonuclease/phosphatase domain-containing protein</fullName>
    </recommendedName>
</protein>
<evidence type="ECO:0000313" key="1">
    <source>
        <dbReference type="EMBL" id="CAF1452561.1"/>
    </source>
</evidence>
<dbReference type="EMBL" id="CAJNON010001326">
    <property type="protein sequence ID" value="CAF1452561.1"/>
    <property type="molecule type" value="Genomic_DNA"/>
</dbReference>
<sequence length="256" mass="29721">MNEVITISKGFCENIIVVGDFNINLKVKTNNKFIEYMKSFGLRLNNSLNRDSTNAKTQIDCCFTNIKGIKSDYFESLTSFHKPIWIRKHEGLTKSHFDETEDIHTDIFFDTDDAIIDDQFDAMEVDKNQQIDLDMSFQLEDLKVNDPFDMIEIEKQYFPEDYKLIDSKSRKILNHFVCALEFDNITDSNQISSQAQIINDFIKKLPCITMNNRDKSVQLKLGTEYSIQAFDLVYARTYTIADGLFPKTLYSITLSI</sequence>
<evidence type="ECO:0008006" key="4">
    <source>
        <dbReference type="Google" id="ProtNLM"/>
    </source>
</evidence>
<name>A0A819JGN8_9BILA</name>
<accession>A0A819JGN8</accession>
<dbReference type="OrthoDB" id="10017659at2759"/>
<dbReference type="EMBL" id="CAJOAY010002227">
    <property type="protein sequence ID" value="CAF3933526.1"/>
    <property type="molecule type" value="Genomic_DNA"/>
</dbReference>
<evidence type="ECO:0000313" key="2">
    <source>
        <dbReference type="EMBL" id="CAF3933526.1"/>
    </source>
</evidence>
<organism evidence="2 3">
    <name type="scientific">Adineta steineri</name>
    <dbReference type="NCBI Taxonomy" id="433720"/>
    <lineage>
        <taxon>Eukaryota</taxon>
        <taxon>Metazoa</taxon>
        <taxon>Spiralia</taxon>
        <taxon>Gnathifera</taxon>
        <taxon>Rotifera</taxon>
        <taxon>Eurotatoria</taxon>
        <taxon>Bdelloidea</taxon>
        <taxon>Adinetida</taxon>
        <taxon>Adinetidae</taxon>
        <taxon>Adineta</taxon>
    </lineage>
</organism>
<proteinExistence type="predicted"/>
<reference evidence="2" key="1">
    <citation type="submission" date="2021-02" db="EMBL/GenBank/DDBJ databases">
        <authorList>
            <person name="Nowell W R."/>
        </authorList>
    </citation>
    <scope>NUCLEOTIDE SEQUENCE</scope>
</reference>
<evidence type="ECO:0000313" key="3">
    <source>
        <dbReference type="Proteomes" id="UP000663881"/>
    </source>
</evidence>
<gene>
    <name evidence="2" type="ORF">OKA104_LOCUS25962</name>
    <name evidence="1" type="ORF">VCS650_LOCUS39562</name>
</gene>
<dbReference type="Proteomes" id="UP000663881">
    <property type="component" value="Unassembled WGS sequence"/>
</dbReference>